<dbReference type="Pfam" id="PF00005">
    <property type="entry name" value="ABC_tran"/>
    <property type="match status" value="1"/>
</dbReference>
<dbReference type="KEGG" id="bex:A11Q_915"/>
<evidence type="ECO:0000256" key="3">
    <source>
        <dbReference type="ARBA" id="ARBA00022840"/>
    </source>
</evidence>
<dbReference type="AlphaFoldDB" id="M4VAT2"/>
<evidence type="ECO:0000259" key="5">
    <source>
        <dbReference type="PROSITE" id="PS50893"/>
    </source>
</evidence>
<sequence>MVNDSSACMIEVKNVVKNYVTGSSELEVLKDVSFGINAGEAVCLLGASGAGKSTLLQIMGTLDRPTSGQVLYRGDDVFALNDEKLSLFRNQKMGFVFQFHHLIQEMTALENIMLPSLIAGDDTSSSRAEALKWLEFMGLGDRAEHFPHQLSGGELQRVAIARALIKKPEVLFADEPTGNLDSENSRKIQDLFFQLRDQLGLTLIVVTHDMAFAEKFPRVFKVKDGRLA</sequence>
<dbReference type="PROSITE" id="PS00211">
    <property type="entry name" value="ABC_TRANSPORTER_1"/>
    <property type="match status" value="1"/>
</dbReference>
<dbReference type="PANTHER" id="PTHR24220:SF689">
    <property type="entry name" value="LIPOPROTEIN-RELEASING SYSTEM ATP-BINDING PROTEIN LOLD"/>
    <property type="match status" value="1"/>
</dbReference>
<dbReference type="HOGENOM" id="CLU_000604_1_22_7"/>
<dbReference type="InterPro" id="IPR017871">
    <property type="entry name" value="ABC_transporter-like_CS"/>
</dbReference>
<evidence type="ECO:0000313" key="7">
    <source>
        <dbReference type="Proteomes" id="UP000012040"/>
    </source>
</evidence>
<dbReference type="PATRIC" id="fig|1184267.3.peg.930"/>
<name>M4VAT2_9BACT</name>
<comment type="similarity">
    <text evidence="4">Belongs to the ABC transporter superfamily. Macrolide exporter (TC 3.A.1.122) family.</text>
</comment>
<dbReference type="RefSeq" id="WP_015469621.1">
    <property type="nucleotide sequence ID" value="NC_020813.1"/>
</dbReference>
<keyword evidence="7" id="KW-1185">Reference proteome</keyword>
<dbReference type="GO" id="GO:0005524">
    <property type="term" value="F:ATP binding"/>
    <property type="evidence" value="ECO:0007669"/>
    <property type="project" value="UniProtKB-KW"/>
</dbReference>
<dbReference type="GO" id="GO:0016887">
    <property type="term" value="F:ATP hydrolysis activity"/>
    <property type="evidence" value="ECO:0007669"/>
    <property type="project" value="InterPro"/>
</dbReference>
<organism evidence="6 7">
    <name type="scientific">Pseudobdellovibrio exovorus JSS</name>
    <dbReference type="NCBI Taxonomy" id="1184267"/>
    <lineage>
        <taxon>Bacteria</taxon>
        <taxon>Pseudomonadati</taxon>
        <taxon>Bdellovibrionota</taxon>
        <taxon>Bdellovibrionia</taxon>
        <taxon>Bdellovibrionales</taxon>
        <taxon>Pseudobdellovibrionaceae</taxon>
        <taxon>Pseudobdellovibrio</taxon>
    </lineage>
</organism>
<dbReference type="Gene3D" id="3.40.50.300">
    <property type="entry name" value="P-loop containing nucleotide triphosphate hydrolases"/>
    <property type="match status" value="1"/>
</dbReference>
<dbReference type="eggNOG" id="COG1136">
    <property type="taxonomic scope" value="Bacteria"/>
</dbReference>
<dbReference type="FunFam" id="3.40.50.300:FF:000032">
    <property type="entry name" value="Export ABC transporter ATP-binding protein"/>
    <property type="match status" value="1"/>
</dbReference>
<accession>M4VAT2</accession>
<dbReference type="InterPro" id="IPR027417">
    <property type="entry name" value="P-loop_NTPase"/>
</dbReference>
<feature type="domain" description="ABC transporter" evidence="5">
    <location>
        <begin position="10"/>
        <end position="228"/>
    </location>
</feature>
<dbReference type="Proteomes" id="UP000012040">
    <property type="component" value="Chromosome"/>
</dbReference>
<dbReference type="SMART" id="SM00382">
    <property type="entry name" value="AAA"/>
    <property type="match status" value="1"/>
</dbReference>
<evidence type="ECO:0000256" key="2">
    <source>
        <dbReference type="ARBA" id="ARBA00022741"/>
    </source>
</evidence>
<keyword evidence="1" id="KW-0813">Transport</keyword>
<dbReference type="PANTHER" id="PTHR24220">
    <property type="entry name" value="IMPORT ATP-BINDING PROTEIN"/>
    <property type="match status" value="1"/>
</dbReference>
<proteinExistence type="inferred from homology"/>
<dbReference type="EMBL" id="CP003537">
    <property type="protein sequence ID" value="AGH95131.1"/>
    <property type="molecule type" value="Genomic_DNA"/>
</dbReference>
<reference evidence="6 7" key="1">
    <citation type="journal article" date="2013" name="ISME J.">
        <title>By their genes ye shall know them: genomic signatures of predatory bacteria.</title>
        <authorList>
            <person name="Pasternak Z."/>
            <person name="Pietrokovski S."/>
            <person name="Rotem O."/>
            <person name="Gophna U."/>
            <person name="Lurie-Weinberger M.N."/>
            <person name="Jurkevitch E."/>
        </authorList>
    </citation>
    <scope>NUCLEOTIDE SEQUENCE [LARGE SCALE GENOMIC DNA]</scope>
    <source>
        <strain evidence="6 7">JSS</strain>
    </source>
</reference>
<dbReference type="InterPro" id="IPR015854">
    <property type="entry name" value="ABC_transpr_LolD-like"/>
</dbReference>
<evidence type="ECO:0000256" key="4">
    <source>
        <dbReference type="ARBA" id="ARBA00038388"/>
    </source>
</evidence>
<keyword evidence="2" id="KW-0547">Nucleotide-binding</keyword>
<dbReference type="CDD" id="cd03255">
    <property type="entry name" value="ABC_MJ0796_LolCDE_FtsE"/>
    <property type="match status" value="1"/>
</dbReference>
<dbReference type="SUPFAM" id="SSF52540">
    <property type="entry name" value="P-loop containing nucleoside triphosphate hydrolases"/>
    <property type="match status" value="1"/>
</dbReference>
<evidence type="ECO:0000256" key="1">
    <source>
        <dbReference type="ARBA" id="ARBA00022448"/>
    </source>
</evidence>
<dbReference type="InterPro" id="IPR003439">
    <property type="entry name" value="ABC_transporter-like_ATP-bd"/>
</dbReference>
<protein>
    <submittedName>
        <fullName evidence="6">ABC-type transport, ATP-binding protein</fullName>
    </submittedName>
</protein>
<dbReference type="STRING" id="1184267.A11Q_915"/>
<evidence type="ECO:0000313" key="6">
    <source>
        <dbReference type="EMBL" id="AGH95131.1"/>
    </source>
</evidence>
<dbReference type="PROSITE" id="PS50893">
    <property type="entry name" value="ABC_TRANSPORTER_2"/>
    <property type="match status" value="1"/>
</dbReference>
<dbReference type="GO" id="GO:0022857">
    <property type="term" value="F:transmembrane transporter activity"/>
    <property type="evidence" value="ECO:0007669"/>
    <property type="project" value="TreeGrafter"/>
</dbReference>
<gene>
    <name evidence="6" type="ORF">A11Q_915</name>
</gene>
<dbReference type="GO" id="GO:0005886">
    <property type="term" value="C:plasma membrane"/>
    <property type="evidence" value="ECO:0007669"/>
    <property type="project" value="TreeGrafter"/>
</dbReference>
<dbReference type="InterPro" id="IPR003593">
    <property type="entry name" value="AAA+_ATPase"/>
</dbReference>
<dbReference type="InterPro" id="IPR017911">
    <property type="entry name" value="MacB-like_ATP-bd"/>
</dbReference>
<keyword evidence="3 6" id="KW-0067">ATP-binding</keyword>
<dbReference type="GO" id="GO:0098796">
    <property type="term" value="C:membrane protein complex"/>
    <property type="evidence" value="ECO:0007669"/>
    <property type="project" value="UniProtKB-ARBA"/>
</dbReference>